<dbReference type="NCBIfam" id="NF041000">
    <property type="entry name" value="ATPase_ComGA"/>
    <property type="match status" value="1"/>
</dbReference>
<sequence length="375" mass="42153">MTEISAETVEKSRELLEHACQAEASDIHFIPRVEDTLVELRIHGYLYQMTLLPAADAERIINHFKYLSGMDIGERRLPQSGSMRLIINSEVVSLRLSTLPTPEQESLVIRLLPQQKELAVRDLSVFQEATEGLASLLNFNSGMILISGPTGSGKTTTLYTMLMELQKRYHARIITIEDPIEIRNHSFVQMEVNEKAHFSYAEGFKAILRHDPDIIMIGEIRDENTAKMAVRASLTGHLVLSTVHAFNASGTIRRMTELGVPQYDLKETLVGVIAQRLVNIQCPECGPVCRTDCSNRHHPSRTGIFEILTGMALHEYLSSRSRSSRPAYKTFDDYLEEGVTNGLIEKREWKGGGIANVESRTLEKERTGKDADSAW</sequence>
<evidence type="ECO:0000256" key="3">
    <source>
        <dbReference type="ARBA" id="ARBA00022840"/>
    </source>
</evidence>
<protein>
    <submittedName>
        <fullName evidence="5">Competence type IV pilus ATPase ComGA</fullName>
    </submittedName>
</protein>
<proteinExistence type="inferred from homology"/>
<dbReference type="PROSITE" id="PS00662">
    <property type="entry name" value="T2SP_E"/>
    <property type="match status" value="1"/>
</dbReference>
<reference evidence="5" key="1">
    <citation type="submission" date="2024-06" db="EMBL/GenBank/DDBJ databases">
        <authorList>
            <person name="Fan A."/>
            <person name="Zhang F.Y."/>
            <person name="Zhang L."/>
        </authorList>
    </citation>
    <scope>NUCLEOTIDE SEQUENCE</scope>
    <source>
        <strain evidence="5">Y61</strain>
    </source>
</reference>
<dbReference type="CDD" id="cd01129">
    <property type="entry name" value="PulE-GspE-like"/>
    <property type="match status" value="1"/>
</dbReference>
<gene>
    <name evidence="5" type="primary">comGA</name>
    <name evidence="5" type="ORF">ABNN70_12305</name>
</gene>
<dbReference type="GO" id="GO:0005886">
    <property type="term" value="C:plasma membrane"/>
    <property type="evidence" value="ECO:0007669"/>
    <property type="project" value="TreeGrafter"/>
</dbReference>
<evidence type="ECO:0000256" key="1">
    <source>
        <dbReference type="ARBA" id="ARBA00006611"/>
    </source>
</evidence>
<dbReference type="Pfam" id="PF00437">
    <property type="entry name" value="T2SSE"/>
    <property type="match status" value="1"/>
</dbReference>
<dbReference type="PANTHER" id="PTHR30258">
    <property type="entry name" value="TYPE II SECRETION SYSTEM PROTEIN GSPE-RELATED"/>
    <property type="match status" value="1"/>
</dbReference>
<dbReference type="InterPro" id="IPR003593">
    <property type="entry name" value="AAA+_ATPase"/>
</dbReference>
<dbReference type="EMBL" id="CP159510">
    <property type="protein sequence ID" value="XCJ16436.1"/>
    <property type="molecule type" value="Genomic_DNA"/>
</dbReference>
<dbReference type="InterPro" id="IPR047667">
    <property type="entry name" value="ATPase_ComGA"/>
</dbReference>
<accession>A0AAU8IDR2</accession>
<dbReference type="SUPFAM" id="SSF52540">
    <property type="entry name" value="P-loop containing nucleoside triphosphate hydrolases"/>
    <property type="match status" value="1"/>
</dbReference>
<dbReference type="RefSeq" id="WP_353947943.1">
    <property type="nucleotide sequence ID" value="NZ_CP159510.1"/>
</dbReference>
<dbReference type="GO" id="GO:0016887">
    <property type="term" value="F:ATP hydrolysis activity"/>
    <property type="evidence" value="ECO:0007669"/>
    <property type="project" value="TreeGrafter"/>
</dbReference>
<dbReference type="Gene3D" id="3.40.50.300">
    <property type="entry name" value="P-loop containing nucleotide triphosphate hydrolases"/>
    <property type="match status" value="1"/>
</dbReference>
<dbReference type="GO" id="GO:0005524">
    <property type="term" value="F:ATP binding"/>
    <property type="evidence" value="ECO:0007669"/>
    <property type="project" value="UniProtKB-KW"/>
</dbReference>
<keyword evidence="2" id="KW-0547">Nucleotide-binding</keyword>
<organism evidence="5">
    <name type="scientific">Sporolactobacillus sp. Y61</name>
    <dbReference type="NCBI Taxonomy" id="3160863"/>
    <lineage>
        <taxon>Bacteria</taxon>
        <taxon>Bacillati</taxon>
        <taxon>Bacillota</taxon>
        <taxon>Bacilli</taxon>
        <taxon>Bacillales</taxon>
        <taxon>Sporolactobacillaceae</taxon>
        <taxon>Sporolactobacillus</taxon>
    </lineage>
</organism>
<dbReference type="SMART" id="SM00382">
    <property type="entry name" value="AAA"/>
    <property type="match status" value="1"/>
</dbReference>
<comment type="similarity">
    <text evidence="1">Belongs to the GSP E family.</text>
</comment>
<dbReference type="InterPro" id="IPR027417">
    <property type="entry name" value="P-loop_NTPase"/>
</dbReference>
<name>A0AAU8IDR2_9BACL</name>
<dbReference type="Gene3D" id="3.30.450.90">
    <property type="match status" value="1"/>
</dbReference>
<evidence type="ECO:0000313" key="5">
    <source>
        <dbReference type="EMBL" id="XCJ16436.1"/>
    </source>
</evidence>
<dbReference type="InterPro" id="IPR001482">
    <property type="entry name" value="T2SS/T4SS_dom"/>
</dbReference>
<evidence type="ECO:0000256" key="2">
    <source>
        <dbReference type="ARBA" id="ARBA00022741"/>
    </source>
</evidence>
<evidence type="ECO:0000259" key="4">
    <source>
        <dbReference type="PROSITE" id="PS00662"/>
    </source>
</evidence>
<keyword evidence="3" id="KW-0067">ATP-binding</keyword>
<feature type="domain" description="Bacterial type II secretion system protein E" evidence="4">
    <location>
        <begin position="208"/>
        <end position="222"/>
    </location>
</feature>
<dbReference type="PANTHER" id="PTHR30258:SF2">
    <property type="entry name" value="COMG OPERON PROTEIN 1"/>
    <property type="match status" value="1"/>
</dbReference>
<dbReference type="AlphaFoldDB" id="A0AAU8IDR2"/>